<gene>
    <name evidence="1" type="ORF">JRQ81_004323</name>
</gene>
<dbReference type="SUPFAM" id="SSF53927">
    <property type="entry name" value="Cytidine deaminase-like"/>
    <property type="match status" value="1"/>
</dbReference>
<dbReference type="Gene3D" id="3.40.140.10">
    <property type="entry name" value="Cytidine Deaminase, domain 2"/>
    <property type="match status" value="1"/>
</dbReference>
<protein>
    <submittedName>
        <fullName evidence="1">Uncharacterized protein</fullName>
    </submittedName>
</protein>
<dbReference type="OrthoDB" id="3180714at2759"/>
<dbReference type="EMBL" id="JAPFRF010000012">
    <property type="protein sequence ID" value="KAJ7313057.1"/>
    <property type="molecule type" value="Genomic_DNA"/>
</dbReference>
<organism evidence="1 2">
    <name type="scientific">Phrynocephalus forsythii</name>
    <dbReference type="NCBI Taxonomy" id="171643"/>
    <lineage>
        <taxon>Eukaryota</taxon>
        <taxon>Metazoa</taxon>
        <taxon>Chordata</taxon>
        <taxon>Craniata</taxon>
        <taxon>Vertebrata</taxon>
        <taxon>Euteleostomi</taxon>
        <taxon>Lepidosauria</taxon>
        <taxon>Squamata</taxon>
        <taxon>Bifurcata</taxon>
        <taxon>Unidentata</taxon>
        <taxon>Episquamata</taxon>
        <taxon>Toxicofera</taxon>
        <taxon>Iguania</taxon>
        <taxon>Acrodonta</taxon>
        <taxon>Agamidae</taxon>
        <taxon>Agaminae</taxon>
        <taxon>Phrynocephalus</taxon>
    </lineage>
</organism>
<evidence type="ECO:0000313" key="2">
    <source>
        <dbReference type="Proteomes" id="UP001142489"/>
    </source>
</evidence>
<keyword evidence="2" id="KW-1185">Reference proteome</keyword>
<comment type="caution">
    <text evidence="1">The sequence shown here is derived from an EMBL/GenBank/DDBJ whole genome shotgun (WGS) entry which is preliminary data.</text>
</comment>
<dbReference type="AlphaFoldDB" id="A0A9Q0XF16"/>
<evidence type="ECO:0000313" key="1">
    <source>
        <dbReference type="EMBL" id="KAJ7313057.1"/>
    </source>
</evidence>
<accession>A0A9Q0XF16</accession>
<reference evidence="1" key="1">
    <citation type="journal article" date="2023" name="DNA Res.">
        <title>Chromosome-level genome assembly of Phrynocephalus forsythii using third-generation DNA sequencing and Hi-C analysis.</title>
        <authorList>
            <person name="Qi Y."/>
            <person name="Zhao W."/>
            <person name="Zhao Y."/>
            <person name="Niu C."/>
            <person name="Cao S."/>
            <person name="Zhang Y."/>
        </authorList>
    </citation>
    <scope>NUCLEOTIDE SEQUENCE</scope>
    <source>
        <tissue evidence="1">Muscle</tissue>
    </source>
</reference>
<dbReference type="Proteomes" id="UP001142489">
    <property type="component" value="Unassembled WGS sequence"/>
</dbReference>
<dbReference type="InterPro" id="IPR016193">
    <property type="entry name" value="Cytidine_deaminase-like"/>
</dbReference>
<sequence>MALVHARIGRVFYGVPTPHGALGTSYHIHSRRELNHRYEVFRGILEDQCRRLAPVSVVKASARDAV</sequence>
<name>A0A9Q0XF16_9SAUR</name>
<proteinExistence type="predicted"/>
<dbReference type="GO" id="GO:0003824">
    <property type="term" value="F:catalytic activity"/>
    <property type="evidence" value="ECO:0007669"/>
    <property type="project" value="InterPro"/>
</dbReference>